<dbReference type="Gene3D" id="3.40.630.30">
    <property type="match status" value="1"/>
</dbReference>
<dbReference type="Pfam" id="PF00583">
    <property type="entry name" value="Acetyltransf_1"/>
    <property type="match status" value="1"/>
</dbReference>
<evidence type="ECO:0000313" key="2">
    <source>
        <dbReference type="EMBL" id="SDJ39254.1"/>
    </source>
</evidence>
<accession>A0A1G8TCY4</accession>
<dbReference type="PROSITE" id="PS51186">
    <property type="entry name" value="GNAT"/>
    <property type="match status" value="1"/>
</dbReference>
<dbReference type="InterPro" id="IPR000182">
    <property type="entry name" value="GNAT_dom"/>
</dbReference>
<dbReference type="Proteomes" id="UP000183255">
    <property type="component" value="Unassembled WGS sequence"/>
</dbReference>
<dbReference type="GO" id="GO:0016747">
    <property type="term" value="F:acyltransferase activity, transferring groups other than amino-acyl groups"/>
    <property type="evidence" value="ECO:0007669"/>
    <property type="project" value="InterPro"/>
</dbReference>
<dbReference type="RefSeq" id="WP_031577586.1">
    <property type="nucleotide sequence ID" value="NZ_DAMANS010000060.1"/>
</dbReference>
<dbReference type="EMBL" id="FNDZ01000018">
    <property type="protein sequence ID" value="SDJ39254.1"/>
    <property type="molecule type" value="Genomic_DNA"/>
</dbReference>
<sequence>MPKRIRMSLRLSKTDFDFPHEVISAERQYLEEIASCALDAYKGTIDYEGENLEQTIEEVQRVYEGFYGPFMTEASFIYREHEMVYAGLLTCLYRGEPTITYTFTRKSRQRLGYATQLIGLACQRLYELGYHSLFLYVTLENRDALRLYESLGFQEVPITTLSEINID</sequence>
<organism evidence="2 3">
    <name type="scientific">Proteiniclasticum ruminis</name>
    <dbReference type="NCBI Taxonomy" id="398199"/>
    <lineage>
        <taxon>Bacteria</taxon>
        <taxon>Bacillati</taxon>
        <taxon>Bacillota</taxon>
        <taxon>Clostridia</taxon>
        <taxon>Eubacteriales</taxon>
        <taxon>Clostridiaceae</taxon>
        <taxon>Proteiniclasticum</taxon>
    </lineage>
</organism>
<reference evidence="2 3" key="1">
    <citation type="submission" date="2016-10" db="EMBL/GenBank/DDBJ databases">
        <authorList>
            <person name="de Groot N.N."/>
        </authorList>
    </citation>
    <scope>NUCLEOTIDE SEQUENCE [LARGE SCALE GENOMIC DNA]</scope>
    <source>
        <strain evidence="2 3">CGMCC 1.5058</strain>
    </source>
</reference>
<dbReference type="SUPFAM" id="SSF55729">
    <property type="entry name" value="Acyl-CoA N-acyltransferases (Nat)"/>
    <property type="match status" value="1"/>
</dbReference>
<feature type="domain" description="N-acetyltransferase" evidence="1">
    <location>
        <begin position="31"/>
        <end position="167"/>
    </location>
</feature>
<gene>
    <name evidence="2" type="ORF">SAMN05421804_1182</name>
</gene>
<dbReference type="InterPro" id="IPR016181">
    <property type="entry name" value="Acyl_CoA_acyltransferase"/>
</dbReference>
<proteinExistence type="predicted"/>
<evidence type="ECO:0000313" key="3">
    <source>
        <dbReference type="Proteomes" id="UP000183255"/>
    </source>
</evidence>
<name>A0A1G8TCY4_9CLOT</name>
<keyword evidence="2" id="KW-0808">Transferase</keyword>
<dbReference type="AlphaFoldDB" id="A0A1G8TCY4"/>
<evidence type="ECO:0000259" key="1">
    <source>
        <dbReference type="PROSITE" id="PS51186"/>
    </source>
</evidence>
<protein>
    <submittedName>
        <fullName evidence="2">Acetyltransferase (GNAT) family protein</fullName>
    </submittedName>
</protein>